<protein>
    <submittedName>
        <fullName evidence="7">DNA repair protein RadC</fullName>
    </submittedName>
</protein>
<feature type="domain" description="MPN" evidence="6">
    <location>
        <begin position="45"/>
        <end position="168"/>
    </location>
</feature>
<evidence type="ECO:0000313" key="8">
    <source>
        <dbReference type="Proteomes" id="UP001138621"/>
    </source>
</evidence>
<dbReference type="Pfam" id="PF04002">
    <property type="entry name" value="RadC"/>
    <property type="match status" value="1"/>
</dbReference>
<evidence type="ECO:0000259" key="6">
    <source>
        <dbReference type="PROSITE" id="PS50249"/>
    </source>
</evidence>
<organism evidence="7 8">
    <name type="scientific">Stutzerimonas stutzeri</name>
    <name type="common">Pseudomonas stutzeri</name>
    <dbReference type="NCBI Taxonomy" id="316"/>
    <lineage>
        <taxon>Bacteria</taxon>
        <taxon>Pseudomonadati</taxon>
        <taxon>Pseudomonadota</taxon>
        <taxon>Gammaproteobacteria</taxon>
        <taxon>Pseudomonadales</taxon>
        <taxon>Pseudomonadaceae</taxon>
        <taxon>Stutzerimonas</taxon>
    </lineage>
</organism>
<evidence type="ECO:0000256" key="4">
    <source>
        <dbReference type="ARBA" id="ARBA00022833"/>
    </source>
</evidence>
<dbReference type="InterPro" id="IPR025657">
    <property type="entry name" value="RadC_JAB"/>
</dbReference>
<keyword evidence="1" id="KW-0645">Protease</keyword>
<dbReference type="PANTHER" id="PTHR30471:SF3">
    <property type="entry name" value="UPF0758 PROTEIN YEES-RELATED"/>
    <property type="match status" value="1"/>
</dbReference>
<evidence type="ECO:0000256" key="2">
    <source>
        <dbReference type="ARBA" id="ARBA00022723"/>
    </source>
</evidence>
<dbReference type="EMBL" id="JAAMRD010000011">
    <property type="protein sequence ID" value="MBA1305585.1"/>
    <property type="molecule type" value="Genomic_DNA"/>
</dbReference>
<dbReference type="PROSITE" id="PS50249">
    <property type="entry name" value="MPN"/>
    <property type="match status" value="1"/>
</dbReference>
<dbReference type="GO" id="GO:0046872">
    <property type="term" value="F:metal ion binding"/>
    <property type="evidence" value="ECO:0007669"/>
    <property type="project" value="UniProtKB-KW"/>
</dbReference>
<dbReference type="InterPro" id="IPR037518">
    <property type="entry name" value="MPN"/>
</dbReference>
<keyword evidence="2" id="KW-0479">Metal-binding</keyword>
<dbReference type="NCBIfam" id="TIGR00608">
    <property type="entry name" value="radc"/>
    <property type="match status" value="1"/>
</dbReference>
<evidence type="ECO:0000313" key="7">
    <source>
        <dbReference type="EMBL" id="MBA1305585.1"/>
    </source>
</evidence>
<dbReference type="AlphaFoldDB" id="A0AA40RT85"/>
<keyword evidence="4" id="KW-0862">Zinc</keyword>
<evidence type="ECO:0000256" key="1">
    <source>
        <dbReference type="ARBA" id="ARBA00022670"/>
    </source>
</evidence>
<dbReference type="InterPro" id="IPR020891">
    <property type="entry name" value="UPF0758_CS"/>
</dbReference>
<dbReference type="PROSITE" id="PS01302">
    <property type="entry name" value="UPF0758"/>
    <property type="match status" value="1"/>
</dbReference>
<dbReference type="CDD" id="cd08071">
    <property type="entry name" value="MPN_DUF2466"/>
    <property type="match status" value="1"/>
</dbReference>
<dbReference type="Gene3D" id="3.40.140.10">
    <property type="entry name" value="Cytidine Deaminase, domain 2"/>
    <property type="match status" value="1"/>
</dbReference>
<dbReference type="PANTHER" id="PTHR30471">
    <property type="entry name" value="DNA REPAIR PROTEIN RADC"/>
    <property type="match status" value="1"/>
</dbReference>
<dbReference type="GO" id="GO:0006508">
    <property type="term" value="P:proteolysis"/>
    <property type="evidence" value="ECO:0007669"/>
    <property type="project" value="UniProtKB-KW"/>
</dbReference>
<name>A0AA40RT85_STUST</name>
<dbReference type="InterPro" id="IPR001405">
    <property type="entry name" value="UPF0758"/>
</dbReference>
<reference evidence="7" key="1">
    <citation type="submission" date="2020-02" db="EMBL/GenBank/DDBJ databases">
        <title>Synteny-based analysis reveals conserved mechanism for high triclosan tolerance in Pseudomonas, as well as instances of horizontal transfer.</title>
        <authorList>
            <person name="Mcfarland A.G."/>
            <person name="Bertucci H.K."/>
            <person name="Litmann E."/>
            <person name="Shen J."/>
            <person name="Huttenhower C."/>
            <person name="Hartmann E.M."/>
        </authorList>
    </citation>
    <scope>NUCLEOTIDE SEQUENCE</scope>
    <source>
        <strain evidence="7">109A1</strain>
    </source>
</reference>
<keyword evidence="5" id="KW-0482">Metalloprotease</keyword>
<sequence>MSNVTSFAESILLVRDDAGRYVPATPEQILDAARRAIDVKMKRGAAFTSPETVKIFLQTKLAGFEHEMFAALFLDNRHRLIEYVELFRGTIDAASVYPREVVKEALRLNAAAVIFSHNHPSGHPEPSDADKVLTKRLTQALELVDVRTLDHVIVAGHASTSLAECGLV</sequence>
<gene>
    <name evidence="7" type="primary">radC</name>
    <name evidence="7" type="ORF">G7024_14395</name>
</gene>
<keyword evidence="3" id="KW-0378">Hydrolase</keyword>
<evidence type="ECO:0000256" key="5">
    <source>
        <dbReference type="ARBA" id="ARBA00023049"/>
    </source>
</evidence>
<dbReference type="RefSeq" id="WP_181121390.1">
    <property type="nucleotide sequence ID" value="NZ_JAAMRD010000011.1"/>
</dbReference>
<evidence type="ECO:0000256" key="3">
    <source>
        <dbReference type="ARBA" id="ARBA00022801"/>
    </source>
</evidence>
<comment type="caution">
    <text evidence="7">The sequence shown here is derived from an EMBL/GenBank/DDBJ whole genome shotgun (WGS) entry which is preliminary data.</text>
</comment>
<accession>A0AA40RT85</accession>
<dbReference type="Proteomes" id="UP001138621">
    <property type="component" value="Unassembled WGS sequence"/>
</dbReference>
<proteinExistence type="predicted"/>
<dbReference type="GO" id="GO:0008237">
    <property type="term" value="F:metallopeptidase activity"/>
    <property type="evidence" value="ECO:0007669"/>
    <property type="project" value="UniProtKB-KW"/>
</dbReference>
<dbReference type="SUPFAM" id="SSF102712">
    <property type="entry name" value="JAB1/MPN domain"/>
    <property type="match status" value="1"/>
</dbReference>